<sequence>MLVLSSIVEASAAVRSFDGIILEGRFLWVKKEKFQIHLFSSKDIKKKRFDSARVLIKIESKPSIVNINSQDFEIFVEVESTWSAPSDLVVYAKAPLSVPDMSMEVELSSDPNDVVNTDSMDSRKFSILDSMTIYIFHGS</sequence>
<dbReference type="EMBL" id="JAYWIO010000003">
    <property type="protein sequence ID" value="KAK7273210.1"/>
    <property type="molecule type" value="Genomic_DNA"/>
</dbReference>
<accession>A0AAN9FGK5</accession>
<dbReference type="Proteomes" id="UP001372338">
    <property type="component" value="Unassembled WGS sequence"/>
</dbReference>
<keyword evidence="2" id="KW-1185">Reference proteome</keyword>
<organism evidence="1 2">
    <name type="scientific">Crotalaria pallida</name>
    <name type="common">Smooth rattlebox</name>
    <name type="synonym">Crotalaria striata</name>
    <dbReference type="NCBI Taxonomy" id="3830"/>
    <lineage>
        <taxon>Eukaryota</taxon>
        <taxon>Viridiplantae</taxon>
        <taxon>Streptophyta</taxon>
        <taxon>Embryophyta</taxon>
        <taxon>Tracheophyta</taxon>
        <taxon>Spermatophyta</taxon>
        <taxon>Magnoliopsida</taxon>
        <taxon>eudicotyledons</taxon>
        <taxon>Gunneridae</taxon>
        <taxon>Pentapetalae</taxon>
        <taxon>rosids</taxon>
        <taxon>fabids</taxon>
        <taxon>Fabales</taxon>
        <taxon>Fabaceae</taxon>
        <taxon>Papilionoideae</taxon>
        <taxon>50 kb inversion clade</taxon>
        <taxon>genistoids sensu lato</taxon>
        <taxon>core genistoids</taxon>
        <taxon>Crotalarieae</taxon>
        <taxon>Crotalaria</taxon>
    </lineage>
</organism>
<gene>
    <name evidence="1" type="ORF">RIF29_14259</name>
</gene>
<reference evidence="1 2" key="1">
    <citation type="submission" date="2024-01" db="EMBL/GenBank/DDBJ databases">
        <title>The genomes of 5 underutilized Papilionoideae crops provide insights into root nodulation and disease resistanc.</title>
        <authorList>
            <person name="Yuan L."/>
        </authorList>
    </citation>
    <scope>NUCLEOTIDE SEQUENCE [LARGE SCALE GENOMIC DNA]</scope>
    <source>
        <strain evidence="1">ZHUSHIDOU_FW_LH</strain>
        <tissue evidence="1">Leaf</tissue>
    </source>
</reference>
<proteinExistence type="predicted"/>
<protein>
    <submittedName>
        <fullName evidence="1">Uncharacterized protein</fullName>
    </submittedName>
</protein>
<name>A0AAN9FGK5_CROPI</name>
<evidence type="ECO:0000313" key="1">
    <source>
        <dbReference type="EMBL" id="KAK7273210.1"/>
    </source>
</evidence>
<comment type="caution">
    <text evidence="1">The sequence shown here is derived from an EMBL/GenBank/DDBJ whole genome shotgun (WGS) entry which is preliminary data.</text>
</comment>
<dbReference type="AlphaFoldDB" id="A0AAN9FGK5"/>
<evidence type="ECO:0000313" key="2">
    <source>
        <dbReference type="Proteomes" id="UP001372338"/>
    </source>
</evidence>